<evidence type="ECO:0000256" key="1">
    <source>
        <dbReference type="ARBA" id="ARBA00004123"/>
    </source>
</evidence>
<dbReference type="GO" id="GO:0048511">
    <property type="term" value="P:rhythmic process"/>
    <property type="evidence" value="ECO:0007669"/>
    <property type="project" value="UniProtKB-KW"/>
</dbReference>
<evidence type="ECO:0000256" key="6">
    <source>
        <dbReference type="ARBA" id="ARBA00023108"/>
    </source>
</evidence>
<organism evidence="14 15">
    <name type="scientific">Cairina moschata</name>
    <name type="common">Muscovy duck</name>
    <dbReference type="NCBI Taxonomy" id="8855"/>
    <lineage>
        <taxon>Eukaryota</taxon>
        <taxon>Metazoa</taxon>
        <taxon>Chordata</taxon>
        <taxon>Craniata</taxon>
        <taxon>Vertebrata</taxon>
        <taxon>Euteleostomi</taxon>
        <taxon>Archelosauria</taxon>
        <taxon>Archosauria</taxon>
        <taxon>Dinosauria</taxon>
        <taxon>Saurischia</taxon>
        <taxon>Theropoda</taxon>
        <taxon>Coelurosauria</taxon>
        <taxon>Aves</taxon>
        <taxon>Neognathae</taxon>
        <taxon>Galloanserae</taxon>
        <taxon>Anseriformes</taxon>
        <taxon>Anatidae</taxon>
        <taxon>Anatinae</taxon>
        <taxon>Cairina</taxon>
    </lineage>
</organism>
<dbReference type="GO" id="GO:0000977">
    <property type="term" value="F:RNA polymerase II transcription regulatory region sequence-specific DNA binding"/>
    <property type="evidence" value="ECO:0007669"/>
    <property type="project" value="TreeGrafter"/>
</dbReference>
<evidence type="ECO:0000256" key="4">
    <source>
        <dbReference type="ARBA" id="ARBA00022491"/>
    </source>
</evidence>
<dbReference type="CDD" id="cd14692">
    <property type="entry name" value="bZIP_ATF4"/>
    <property type="match status" value="1"/>
</dbReference>
<evidence type="ECO:0000313" key="14">
    <source>
        <dbReference type="Ensembl" id="ENSCMMP00000020310.1"/>
    </source>
</evidence>
<keyword evidence="10" id="KW-0539">Nucleus</keyword>
<keyword evidence="7" id="KW-0238">DNA-binding</keyword>
<dbReference type="GO" id="GO:1990589">
    <property type="term" value="C:ATF4-CREB1 transcription factor complex"/>
    <property type="evidence" value="ECO:0007669"/>
    <property type="project" value="TreeGrafter"/>
</dbReference>
<reference evidence="14" key="2">
    <citation type="submission" date="2025-08" db="UniProtKB">
        <authorList>
            <consortium name="Ensembl"/>
        </authorList>
    </citation>
    <scope>IDENTIFICATION</scope>
</reference>
<dbReference type="GO" id="GO:0001228">
    <property type="term" value="F:DNA-binding transcription activator activity, RNA polymerase II-specific"/>
    <property type="evidence" value="ECO:0007669"/>
    <property type="project" value="TreeGrafter"/>
</dbReference>
<evidence type="ECO:0000256" key="11">
    <source>
        <dbReference type="ARBA" id="ARBA00032136"/>
    </source>
</evidence>
<dbReference type="GO" id="GO:0042981">
    <property type="term" value="P:regulation of apoptotic process"/>
    <property type="evidence" value="ECO:0007669"/>
    <property type="project" value="UniProtKB-ARBA"/>
</dbReference>
<dbReference type="PANTHER" id="PTHR13044">
    <property type="entry name" value="ACTIVATING TRANSCRIPTION FACTOR ATF 4/5"/>
    <property type="match status" value="1"/>
</dbReference>
<comment type="similarity">
    <text evidence="2">Belongs to the bZIP family.</text>
</comment>
<dbReference type="PROSITE" id="PS50217">
    <property type="entry name" value="BZIP"/>
    <property type="match status" value="1"/>
</dbReference>
<dbReference type="Ensembl" id="ENSCMMT00000022289.1">
    <property type="protein sequence ID" value="ENSCMMP00000020310.1"/>
    <property type="gene ID" value="ENSCMMG00000012802.1"/>
</dbReference>
<sequence>MSLLNNEMLLGVSSPFSQPCSVAEESLGLLDDYLEVAEPLSSHGFSSDKAKAVSSNWLAVDSLGNTIDSSQEDAFSGMEWMVEKMDLKEFDFDALLGMEHLDATVSPDELMATLEDTCDLLFNPTAQEFHSKEPPLIPDLITNLPESPIGADPMAPLASLWSFPLSPGSLTSTPEHSFSLELGSEVDVLEGERKLEGPTFVVVITKSEKEEENHSDDSGICMSPDSYLGTPQHSPTNSLGSLNDNPFPADASCGAVRSKPYDQPAEKVVSAKVKGEKKIDKKLKKMEQNKTAATRYRQKKRAEQEALSGECRDLEQKNQALKEKADSLSKEIQYLKDLIEEVRKAKVKRARVPE</sequence>
<evidence type="ECO:0000256" key="9">
    <source>
        <dbReference type="ARBA" id="ARBA00023163"/>
    </source>
</evidence>
<keyword evidence="6" id="KW-0090">Biological rhythms</keyword>
<keyword evidence="8" id="KW-0010">Activator</keyword>
<keyword evidence="4" id="KW-0678">Repressor</keyword>
<reference evidence="14" key="3">
    <citation type="submission" date="2025-09" db="UniProtKB">
        <authorList>
            <consortium name="Ensembl"/>
        </authorList>
    </citation>
    <scope>IDENTIFICATION</scope>
</reference>
<dbReference type="PANTHER" id="PTHR13044:SF2">
    <property type="entry name" value="CYCLIC AMP-DEPENDENT TRANSCRIPTION FACTOR ATF-4"/>
    <property type="match status" value="1"/>
</dbReference>
<dbReference type="Gene3D" id="1.20.5.170">
    <property type="match status" value="1"/>
</dbReference>
<evidence type="ECO:0000313" key="15">
    <source>
        <dbReference type="Proteomes" id="UP000694556"/>
    </source>
</evidence>
<dbReference type="InterPro" id="IPR004827">
    <property type="entry name" value="bZIP"/>
</dbReference>
<dbReference type="GO" id="GO:1990590">
    <property type="term" value="C:ATF1-ATF4 transcription factor complex"/>
    <property type="evidence" value="ECO:0007669"/>
    <property type="project" value="TreeGrafter"/>
</dbReference>
<comment type="subcellular location">
    <subcellularLocation>
        <location evidence="1">Nucleus</location>
    </subcellularLocation>
</comment>
<reference evidence="14" key="1">
    <citation type="submission" date="2018-09" db="EMBL/GenBank/DDBJ databases">
        <title>Common duck and Muscovy duck high density SNP chip.</title>
        <authorList>
            <person name="Vignal A."/>
            <person name="Thebault N."/>
            <person name="Warren W.C."/>
        </authorList>
    </citation>
    <scope>NUCLEOTIDE SEQUENCE [LARGE SCALE GENOMIC DNA]</scope>
</reference>
<feature type="region of interest" description="Disordered" evidence="12">
    <location>
        <begin position="280"/>
        <end position="310"/>
    </location>
</feature>
<accession>A0A8C3CKD9</accession>
<evidence type="ECO:0000256" key="8">
    <source>
        <dbReference type="ARBA" id="ARBA00023159"/>
    </source>
</evidence>
<dbReference type="FunFam" id="1.20.5.170:FF:000021">
    <property type="entry name" value="Cyclic AMP-dependent transcription factor ATF-4"/>
    <property type="match status" value="1"/>
</dbReference>
<evidence type="ECO:0000256" key="2">
    <source>
        <dbReference type="ARBA" id="ARBA00007163"/>
    </source>
</evidence>
<dbReference type="AlphaFoldDB" id="A0A8C3CKD9"/>
<dbReference type="PROSITE" id="PS00036">
    <property type="entry name" value="BZIP_BASIC"/>
    <property type="match status" value="1"/>
</dbReference>
<keyword evidence="9" id="KW-0804">Transcription</keyword>
<dbReference type="InterPro" id="IPR046347">
    <property type="entry name" value="bZIP_sf"/>
</dbReference>
<evidence type="ECO:0000256" key="5">
    <source>
        <dbReference type="ARBA" id="ARBA00023015"/>
    </source>
</evidence>
<feature type="domain" description="BZIP" evidence="13">
    <location>
        <begin position="279"/>
        <end position="342"/>
    </location>
</feature>
<evidence type="ECO:0000256" key="7">
    <source>
        <dbReference type="ARBA" id="ARBA00023125"/>
    </source>
</evidence>
<dbReference type="SUPFAM" id="SSF57959">
    <property type="entry name" value="Leucine zipper domain"/>
    <property type="match status" value="1"/>
</dbReference>
<proteinExistence type="inferred from homology"/>
<dbReference type="SMART" id="SM00338">
    <property type="entry name" value="BRLZ"/>
    <property type="match status" value="1"/>
</dbReference>
<evidence type="ECO:0000256" key="3">
    <source>
        <dbReference type="ARBA" id="ARBA00018846"/>
    </source>
</evidence>
<keyword evidence="15" id="KW-1185">Reference proteome</keyword>
<keyword evidence="5" id="KW-0805">Transcription regulation</keyword>
<dbReference type="Proteomes" id="UP000694556">
    <property type="component" value="Chromosome 1"/>
</dbReference>
<name>A0A8C3CKD9_CAIMO</name>
<evidence type="ECO:0000256" key="10">
    <source>
        <dbReference type="ARBA" id="ARBA00023242"/>
    </source>
</evidence>
<evidence type="ECO:0000256" key="12">
    <source>
        <dbReference type="SAM" id="MobiDB-lite"/>
    </source>
</evidence>
<protein>
    <recommendedName>
        <fullName evidence="3">Cyclic AMP-dependent transcription factor ATF-4</fullName>
    </recommendedName>
    <alternativeName>
        <fullName evidence="11">Activating transcription factor 4</fullName>
    </alternativeName>
</protein>
<dbReference type="Pfam" id="PF00170">
    <property type="entry name" value="bZIP_1"/>
    <property type="match status" value="1"/>
</dbReference>
<evidence type="ECO:0000259" key="13">
    <source>
        <dbReference type="PROSITE" id="PS50217"/>
    </source>
</evidence>